<protein>
    <submittedName>
        <fullName evidence="1">Uncharacterized protein</fullName>
    </submittedName>
</protein>
<organism evidence="1 2">
    <name type="scientific">Novipirellula herctigrandis</name>
    <dbReference type="NCBI Taxonomy" id="2527986"/>
    <lineage>
        <taxon>Bacteria</taxon>
        <taxon>Pseudomonadati</taxon>
        <taxon>Planctomycetota</taxon>
        <taxon>Planctomycetia</taxon>
        <taxon>Pirellulales</taxon>
        <taxon>Pirellulaceae</taxon>
        <taxon>Novipirellula</taxon>
    </lineage>
</organism>
<gene>
    <name evidence="1" type="ORF">CA13_38350</name>
</gene>
<proteinExistence type="predicted"/>
<evidence type="ECO:0000313" key="1">
    <source>
        <dbReference type="EMBL" id="TWT82373.1"/>
    </source>
</evidence>
<reference evidence="1 2" key="1">
    <citation type="submission" date="2019-02" db="EMBL/GenBank/DDBJ databases">
        <title>Deep-cultivation of Planctomycetes and their phenomic and genomic characterization uncovers novel biology.</title>
        <authorList>
            <person name="Wiegand S."/>
            <person name="Jogler M."/>
            <person name="Boedeker C."/>
            <person name="Pinto D."/>
            <person name="Vollmers J."/>
            <person name="Rivas-Marin E."/>
            <person name="Kohn T."/>
            <person name="Peeters S.H."/>
            <person name="Heuer A."/>
            <person name="Rast P."/>
            <person name="Oberbeckmann S."/>
            <person name="Bunk B."/>
            <person name="Jeske O."/>
            <person name="Meyerdierks A."/>
            <person name="Storesund J.E."/>
            <person name="Kallscheuer N."/>
            <person name="Luecker S."/>
            <person name="Lage O.M."/>
            <person name="Pohl T."/>
            <person name="Merkel B.J."/>
            <person name="Hornburger P."/>
            <person name="Mueller R.-W."/>
            <person name="Bruemmer F."/>
            <person name="Labrenz M."/>
            <person name="Spormann A.M."/>
            <person name="Op Den Camp H."/>
            <person name="Overmann J."/>
            <person name="Amann R."/>
            <person name="Jetten M.S.M."/>
            <person name="Mascher T."/>
            <person name="Medema M.H."/>
            <person name="Devos D.P."/>
            <person name="Kaster A.-K."/>
            <person name="Ovreas L."/>
            <person name="Rohde M."/>
            <person name="Galperin M.Y."/>
            <person name="Jogler C."/>
        </authorList>
    </citation>
    <scope>NUCLEOTIDE SEQUENCE [LARGE SCALE GENOMIC DNA]</scope>
    <source>
        <strain evidence="1 2">CA13</strain>
    </source>
</reference>
<comment type="caution">
    <text evidence="1">The sequence shown here is derived from an EMBL/GenBank/DDBJ whole genome shotgun (WGS) entry which is preliminary data.</text>
</comment>
<dbReference type="AlphaFoldDB" id="A0A5C5Z759"/>
<sequence>MDRKVTQGSKSEVAQRGRERIETLTATGIQTGQSRRDVIRGPKIRGPVIRGPVIRGPVTALFRGDFPPPQVPDS</sequence>
<evidence type="ECO:0000313" key="2">
    <source>
        <dbReference type="Proteomes" id="UP000315010"/>
    </source>
</evidence>
<name>A0A5C5Z759_9BACT</name>
<dbReference type="EMBL" id="SJPJ01000001">
    <property type="protein sequence ID" value="TWT82373.1"/>
    <property type="molecule type" value="Genomic_DNA"/>
</dbReference>
<dbReference type="Proteomes" id="UP000315010">
    <property type="component" value="Unassembled WGS sequence"/>
</dbReference>
<keyword evidence="2" id="KW-1185">Reference proteome</keyword>
<accession>A0A5C5Z759</accession>